<feature type="signal peptide" evidence="2">
    <location>
        <begin position="1"/>
        <end position="20"/>
    </location>
</feature>
<dbReference type="EMBL" id="MFGW01000178">
    <property type="protein sequence ID" value="OGF62572.1"/>
    <property type="molecule type" value="Genomic_DNA"/>
</dbReference>
<evidence type="ECO:0000313" key="3">
    <source>
        <dbReference type="EMBL" id="OGF62572.1"/>
    </source>
</evidence>
<evidence type="ECO:0000256" key="2">
    <source>
        <dbReference type="SAM" id="SignalP"/>
    </source>
</evidence>
<evidence type="ECO:0000256" key="1">
    <source>
        <dbReference type="SAM" id="Phobius"/>
    </source>
</evidence>
<reference evidence="3 4" key="1">
    <citation type="journal article" date="2016" name="Nat. Commun.">
        <title>Thousands of microbial genomes shed light on interconnected biogeochemical processes in an aquifer system.</title>
        <authorList>
            <person name="Anantharaman K."/>
            <person name="Brown C.T."/>
            <person name="Hug L.A."/>
            <person name="Sharon I."/>
            <person name="Castelle C.J."/>
            <person name="Probst A.J."/>
            <person name="Thomas B.C."/>
            <person name="Singh A."/>
            <person name="Wilkins M.J."/>
            <person name="Karaoz U."/>
            <person name="Brodie E.L."/>
            <person name="Williams K.H."/>
            <person name="Hubbard S.S."/>
            <person name="Banfield J.F."/>
        </authorList>
    </citation>
    <scope>NUCLEOTIDE SEQUENCE [LARGE SCALE GENOMIC DNA]</scope>
</reference>
<feature type="transmembrane region" description="Helical" evidence="1">
    <location>
        <begin position="769"/>
        <end position="785"/>
    </location>
</feature>
<dbReference type="STRING" id="1817863.A2Y62_11705"/>
<feature type="transmembrane region" description="Helical" evidence="1">
    <location>
        <begin position="716"/>
        <end position="735"/>
    </location>
</feature>
<dbReference type="AlphaFoldDB" id="A0A1F5VGL4"/>
<protein>
    <recommendedName>
        <fullName evidence="5">EF-hand domain-containing protein</fullName>
    </recommendedName>
</protein>
<gene>
    <name evidence="3" type="ORF">A2Y62_11705</name>
</gene>
<keyword evidence="1" id="KW-0812">Transmembrane</keyword>
<comment type="caution">
    <text evidence="3">The sequence shown here is derived from an EMBL/GenBank/DDBJ whole genome shotgun (WGS) entry which is preliminary data.</text>
</comment>
<proteinExistence type="predicted"/>
<accession>A0A1F5VGL4</accession>
<keyword evidence="2" id="KW-0732">Signal</keyword>
<sequence length="796" mass="90242">MKLKILKPILISFLCIFMFAAVTLAQEKNEEGKVSIPWEEFRKLLQLDKDEIVLSWQEFQKIMEQSGGKYVPPYQMRDEKVVLTREQFKKMLEQMKPPVERIIRPPADFLITKAGYKGKMSKENTAFHVEFTIEIFPVERTEYINIPLFPQEIALKEVLLDGKSALVVFRNNMHTLLANSTGQHQVSIDFSIKTPLEQEPRSFSIPIQQSPITSFELDIPLKDISVEVTNSQQIDIAQSGENTHVKALLSPSNSIFVKWHKEMPEIEKGPAKVYANNSILISVEEDALKAITNVELSILQNTITSTYLQIPDGYNVLDVQGNGVGDWKELQKDDAKFLEIPFDYPKKGSLYIAITAEKILSEASMVVDFTGFRVIDAIREKGFVGIELKSASEATVANVQGLDPLDVAELPPELINRSQKPLLFGFKYIHHPYSLALDIKKHKEIPTIGTVVDTASGVTLFTEDGKLVHRIIFQIRNTTKQFMELALPKDAQVWSVFVGGEPVKPRYNENKLLIALNRSQHGASGLVAFDVEIIYYQTNNKFSLFGTREVDFPVPDIIVSQMLWSVYLPVGYSYLHFGGTVEKEEIAKGFKPLLGAKRTVAEVMEADKIQTVQVPKGIGYVQERDYKDQPRKEKMAQSYFSENVAVPQAQIAAQMENEMQFAQRMDEIQSGKALASTGILPIRINIPTSGLIYRFAKTIISKDRLTLNITFLSDGILLFIKIVVLFLMLLILFSLRRPIKNFFASRGYKSLLALLFVVAILLWFVSRTISVILFIVFLLAVYYYMKNRPLSAEEQL</sequence>
<keyword evidence="1" id="KW-1133">Transmembrane helix</keyword>
<keyword evidence="1" id="KW-0472">Membrane</keyword>
<dbReference type="Proteomes" id="UP000178943">
    <property type="component" value="Unassembled WGS sequence"/>
</dbReference>
<evidence type="ECO:0000313" key="4">
    <source>
        <dbReference type="Proteomes" id="UP000178943"/>
    </source>
</evidence>
<feature type="transmembrane region" description="Helical" evidence="1">
    <location>
        <begin position="747"/>
        <end position="763"/>
    </location>
</feature>
<feature type="chain" id="PRO_5009522005" description="EF-hand domain-containing protein" evidence="2">
    <location>
        <begin position="21"/>
        <end position="796"/>
    </location>
</feature>
<evidence type="ECO:0008006" key="5">
    <source>
        <dbReference type="Google" id="ProtNLM"/>
    </source>
</evidence>
<name>A0A1F5VGL4_9BACT</name>
<organism evidence="3 4">
    <name type="scientific">Candidatus Fischerbacteria bacterium RBG_13_37_8</name>
    <dbReference type="NCBI Taxonomy" id="1817863"/>
    <lineage>
        <taxon>Bacteria</taxon>
        <taxon>Candidatus Fischeribacteriota</taxon>
    </lineage>
</organism>